<feature type="non-terminal residue" evidence="8">
    <location>
        <position position="190"/>
    </location>
</feature>
<dbReference type="SUPFAM" id="SSF52540">
    <property type="entry name" value="P-loop containing nucleoside triphosphate hydrolases"/>
    <property type="match status" value="1"/>
</dbReference>
<keyword evidence="3" id="KW-0808">Transferase</keyword>
<gene>
    <name evidence="8" type="ORF">FRACYDRAFT_161507</name>
</gene>
<organism evidence="8 9">
    <name type="scientific">Fragilariopsis cylindrus CCMP1102</name>
    <dbReference type="NCBI Taxonomy" id="635003"/>
    <lineage>
        <taxon>Eukaryota</taxon>
        <taxon>Sar</taxon>
        <taxon>Stramenopiles</taxon>
        <taxon>Ochrophyta</taxon>
        <taxon>Bacillariophyta</taxon>
        <taxon>Bacillariophyceae</taxon>
        <taxon>Bacillariophycidae</taxon>
        <taxon>Bacillariales</taxon>
        <taxon>Bacillariaceae</taxon>
        <taxon>Fragilariopsis</taxon>
    </lineage>
</organism>
<dbReference type="PROSITE" id="PS00856">
    <property type="entry name" value="GUANYLATE_KINASE_1"/>
    <property type="match status" value="1"/>
</dbReference>
<dbReference type="Gene3D" id="3.40.50.300">
    <property type="entry name" value="P-loop containing nucleotide triphosphate hydrolases"/>
    <property type="match status" value="1"/>
</dbReference>
<evidence type="ECO:0000256" key="4">
    <source>
        <dbReference type="ARBA" id="ARBA00022741"/>
    </source>
</evidence>
<dbReference type="OrthoDB" id="6334211at2759"/>
<dbReference type="PANTHER" id="PTHR23117:SF13">
    <property type="entry name" value="GUANYLATE KINASE"/>
    <property type="match status" value="1"/>
</dbReference>
<feature type="non-terminal residue" evidence="8">
    <location>
        <position position="1"/>
    </location>
</feature>
<dbReference type="InterPro" id="IPR008144">
    <property type="entry name" value="Guanylate_kin-like_dom"/>
</dbReference>
<keyword evidence="6" id="KW-0067">ATP-binding</keyword>
<dbReference type="InterPro" id="IPR017665">
    <property type="entry name" value="Guanylate_kinase"/>
</dbReference>
<dbReference type="GO" id="GO:0005829">
    <property type="term" value="C:cytosol"/>
    <property type="evidence" value="ECO:0007669"/>
    <property type="project" value="TreeGrafter"/>
</dbReference>
<evidence type="ECO:0000256" key="5">
    <source>
        <dbReference type="ARBA" id="ARBA00022777"/>
    </source>
</evidence>
<dbReference type="KEGG" id="fcy:FRACYDRAFT_161507"/>
<dbReference type="InterPro" id="IPR020590">
    <property type="entry name" value="Guanylate_kinase_CS"/>
</dbReference>
<dbReference type="Proteomes" id="UP000095751">
    <property type="component" value="Unassembled WGS sequence"/>
</dbReference>
<keyword evidence="5 8" id="KW-0418">Kinase</keyword>
<dbReference type="FunFam" id="3.40.50.300:FF:000776">
    <property type="entry name" value="Guanylate kinase 2"/>
    <property type="match status" value="1"/>
</dbReference>
<dbReference type="EMBL" id="KV784354">
    <property type="protein sequence ID" value="OEU21259.1"/>
    <property type="molecule type" value="Genomic_DNA"/>
</dbReference>
<dbReference type="PROSITE" id="PS50052">
    <property type="entry name" value="GUANYLATE_KINASE_2"/>
    <property type="match status" value="1"/>
</dbReference>
<evidence type="ECO:0000313" key="9">
    <source>
        <dbReference type="Proteomes" id="UP000095751"/>
    </source>
</evidence>
<keyword evidence="4" id="KW-0547">Nucleotide-binding</keyword>
<dbReference type="EC" id="2.7.4.8" evidence="2"/>
<accession>A0A1E7FSX0</accession>
<evidence type="ECO:0000256" key="2">
    <source>
        <dbReference type="ARBA" id="ARBA00012961"/>
    </source>
</evidence>
<protein>
    <recommendedName>
        <fullName evidence="2">guanylate kinase</fullName>
        <ecNumber evidence="2">2.7.4.8</ecNumber>
    </recommendedName>
</protein>
<evidence type="ECO:0000313" key="8">
    <source>
        <dbReference type="EMBL" id="OEU21259.1"/>
    </source>
</evidence>
<dbReference type="CDD" id="cd00071">
    <property type="entry name" value="GMPK"/>
    <property type="match status" value="1"/>
</dbReference>
<dbReference type="FunCoup" id="A0A1E7FSX0">
    <property type="interactions" value="209"/>
</dbReference>
<proteinExistence type="inferred from homology"/>
<feature type="domain" description="Guanylate kinase-like" evidence="7">
    <location>
        <begin position="1"/>
        <end position="184"/>
    </location>
</feature>
<sequence length="190" mass="21565">PLVVCGPSGVGKGTVIDCLRKRYPSKVFGFSVSHTTRQPRPGEIHGQHYYFTTIEDIQRDIDQGMFVEHALVHGNYYGTSKEAIQVLQDENKITILDIDMQGVISVKESNVPAKYIFIAPPSMIELENRLRGRGTETEDAIQKRIGNAAKEIEYGQQQDEEVDNRIFVNNDVENTVNEIIEVLNEWYPQL</sequence>
<dbReference type="Pfam" id="PF00625">
    <property type="entry name" value="Guanylate_kin"/>
    <property type="match status" value="1"/>
</dbReference>
<dbReference type="PANTHER" id="PTHR23117">
    <property type="entry name" value="GUANYLATE KINASE-RELATED"/>
    <property type="match status" value="1"/>
</dbReference>
<dbReference type="FunFam" id="3.30.63.10:FF:000002">
    <property type="entry name" value="Guanylate kinase 1"/>
    <property type="match status" value="1"/>
</dbReference>
<evidence type="ECO:0000256" key="3">
    <source>
        <dbReference type="ARBA" id="ARBA00022679"/>
    </source>
</evidence>
<evidence type="ECO:0000256" key="1">
    <source>
        <dbReference type="ARBA" id="ARBA00005790"/>
    </source>
</evidence>
<evidence type="ECO:0000256" key="6">
    <source>
        <dbReference type="ARBA" id="ARBA00022840"/>
    </source>
</evidence>
<dbReference type="GO" id="GO:0004385">
    <property type="term" value="F:GMP kinase activity"/>
    <property type="evidence" value="ECO:0007669"/>
    <property type="project" value="UniProtKB-EC"/>
</dbReference>
<dbReference type="GO" id="GO:0005524">
    <property type="term" value="F:ATP binding"/>
    <property type="evidence" value="ECO:0007669"/>
    <property type="project" value="UniProtKB-KW"/>
</dbReference>
<dbReference type="InterPro" id="IPR027417">
    <property type="entry name" value="P-loop_NTPase"/>
</dbReference>
<reference evidence="8 9" key="1">
    <citation type="submission" date="2016-09" db="EMBL/GenBank/DDBJ databases">
        <title>Extensive genetic diversity and differential bi-allelic expression allows diatom success in the polar Southern Ocean.</title>
        <authorList>
            <consortium name="DOE Joint Genome Institute"/>
            <person name="Mock T."/>
            <person name="Otillar R.P."/>
            <person name="Strauss J."/>
            <person name="Dupont C."/>
            <person name="Frickenhaus S."/>
            <person name="Maumus F."/>
            <person name="Mcmullan M."/>
            <person name="Sanges R."/>
            <person name="Schmutz J."/>
            <person name="Toseland A."/>
            <person name="Valas R."/>
            <person name="Veluchamy A."/>
            <person name="Ward B.J."/>
            <person name="Allen A."/>
            <person name="Barry K."/>
            <person name="Falciatore A."/>
            <person name="Ferrante M."/>
            <person name="Fortunato A.E."/>
            <person name="Gloeckner G."/>
            <person name="Gruber A."/>
            <person name="Hipkin R."/>
            <person name="Janech M."/>
            <person name="Kroth P."/>
            <person name="Leese F."/>
            <person name="Lindquist E."/>
            <person name="Lyon B.R."/>
            <person name="Martin J."/>
            <person name="Mayer C."/>
            <person name="Parker M."/>
            <person name="Quesneville H."/>
            <person name="Raymond J."/>
            <person name="Uhlig C."/>
            <person name="Valentin K.U."/>
            <person name="Worden A.Z."/>
            <person name="Armbrust E.V."/>
            <person name="Bowler C."/>
            <person name="Green B."/>
            <person name="Moulton V."/>
            <person name="Van Oosterhout C."/>
            <person name="Grigoriev I."/>
        </authorList>
    </citation>
    <scope>NUCLEOTIDE SEQUENCE [LARGE SCALE GENOMIC DNA]</scope>
    <source>
        <strain evidence="8 9">CCMP1102</strain>
    </source>
</reference>
<dbReference type="NCBIfam" id="TIGR03263">
    <property type="entry name" value="guanyl_kin"/>
    <property type="match status" value="1"/>
</dbReference>
<dbReference type="SMART" id="SM00072">
    <property type="entry name" value="GuKc"/>
    <property type="match status" value="1"/>
</dbReference>
<comment type="similarity">
    <text evidence="1">Belongs to the guanylate kinase family.</text>
</comment>
<keyword evidence="9" id="KW-1185">Reference proteome</keyword>
<dbReference type="AlphaFoldDB" id="A0A1E7FSX0"/>
<name>A0A1E7FSX0_9STRA</name>
<evidence type="ECO:0000259" key="7">
    <source>
        <dbReference type="PROSITE" id="PS50052"/>
    </source>
</evidence>
<dbReference type="InParanoid" id="A0A1E7FSX0"/>
<dbReference type="InterPro" id="IPR008145">
    <property type="entry name" value="GK/Ca_channel_bsu"/>
</dbReference>